<organism evidence="2 3">
    <name type="scientific">Limulus polyphemus</name>
    <name type="common">Atlantic horseshoe crab</name>
    <dbReference type="NCBI Taxonomy" id="6850"/>
    <lineage>
        <taxon>Eukaryota</taxon>
        <taxon>Metazoa</taxon>
        <taxon>Ecdysozoa</taxon>
        <taxon>Arthropoda</taxon>
        <taxon>Chelicerata</taxon>
        <taxon>Merostomata</taxon>
        <taxon>Xiphosura</taxon>
        <taxon>Limulidae</taxon>
        <taxon>Limulus</taxon>
    </lineage>
</organism>
<dbReference type="RefSeq" id="XP_013794885.1">
    <property type="nucleotide sequence ID" value="XM_013939431.2"/>
</dbReference>
<dbReference type="PANTHER" id="PTHR21580">
    <property type="entry name" value="SHIPPO-1-RELATED"/>
    <property type="match status" value="1"/>
</dbReference>
<name>A0ABM1C640_LIMPO</name>
<sequence length="256" mass="27379">MVLKSDSPTGYYVQQRPWTPTKRRGPIAAEYTSPGPAAFTLPSTIGAGGRELTGTKSPAFSFGIKTEEKREVIKPGPGSYNISGISQKGKDIVQAPTISGRLQEPAPFKTPAPGAYSPEKAGKTVLNGSPSYTFGNKAKDPKQDNFPAPNSYNVDIWENTQPQSPSYSMGTKLNDATINKNPGPGSYNIPSSDVSRVKSPAYTLSQRTPIITDRTQKPGPGTHSPEKVYVVTKQSPAYTFGVAHSPYVYLAPGKSP</sequence>
<evidence type="ECO:0000313" key="2">
    <source>
        <dbReference type="Proteomes" id="UP000694941"/>
    </source>
</evidence>
<feature type="region of interest" description="Disordered" evidence="1">
    <location>
        <begin position="1"/>
        <end position="35"/>
    </location>
</feature>
<reference evidence="3" key="1">
    <citation type="submission" date="2025-08" db="UniProtKB">
        <authorList>
            <consortium name="RefSeq"/>
        </authorList>
    </citation>
    <scope>IDENTIFICATION</scope>
    <source>
        <tissue evidence="3">Muscle</tissue>
    </source>
</reference>
<protein>
    <submittedName>
        <fullName evidence="3">Outer dense fiber protein 3-like isoform X1</fullName>
    </submittedName>
</protein>
<gene>
    <name evidence="3" type="primary">LOC106478857</name>
</gene>
<dbReference type="GeneID" id="106478857"/>
<evidence type="ECO:0000256" key="1">
    <source>
        <dbReference type="SAM" id="MobiDB-lite"/>
    </source>
</evidence>
<dbReference type="Proteomes" id="UP000694941">
    <property type="component" value="Unplaced"/>
</dbReference>
<evidence type="ECO:0000313" key="3">
    <source>
        <dbReference type="RefSeq" id="XP_013794885.1"/>
    </source>
</evidence>
<proteinExistence type="predicted"/>
<accession>A0ABM1C640</accession>
<dbReference type="PANTHER" id="PTHR21580:SF28">
    <property type="entry name" value="BOREALIN N-TERMINAL DOMAIN-CONTAINING PROTEIN-RELATED"/>
    <property type="match status" value="1"/>
</dbReference>
<dbReference type="InterPro" id="IPR010736">
    <property type="entry name" value="SHIPPO-rpt"/>
</dbReference>
<keyword evidence="2" id="KW-1185">Reference proteome</keyword>
<feature type="region of interest" description="Disordered" evidence="1">
    <location>
        <begin position="100"/>
        <end position="226"/>
    </location>
</feature>
<dbReference type="InterPro" id="IPR051291">
    <property type="entry name" value="CIMAP"/>
</dbReference>
<feature type="compositionally biased region" description="Polar residues" evidence="1">
    <location>
        <begin position="148"/>
        <end position="180"/>
    </location>
</feature>
<dbReference type="Pfam" id="PF07004">
    <property type="entry name" value="SHIPPO-rpt"/>
    <property type="match status" value="6"/>
</dbReference>